<evidence type="ECO:0000259" key="1">
    <source>
        <dbReference type="Pfam" id="PF07143"/>
    </source>
</evidence>
<dbReference type="SUPFAM" id="SSF159245">
    <property type="entry name" value="AttH-like"/>
    <property type="match status" value="1"/>
</dbReference>
<reference evidence="2 3" key="1">
    <citation type="submission" date="2016-10" db="EMBL/GenBank/DDBJ databases">
        <authorList>
            <person name="de Groot N.N."/>
        </authorList>
    </citation>
    <scope>NUCLEOTIDE SEQUENCE [LARGE SCALE GENOMIC DNA]</scope>
    <source>
        <strain evidence="2 3">DSM 44908</strain>
    </source>
</reference>
<sequence>MTTPPTHPTPRPNATPEIVETWNGPGRRDGVLTRVLPRHNGAHPVPGSRSGFEHWYFDAHLDDGHIVIGFLNLRRPEEPAFVARPSVEILIYAPDGTRRQVFARHRRRDARAAIGECDVRVGRSHAHAEFPADSLPIHHVYLSEEDVTVDLRFHNELPGWMPGEGETLFGHSDVFGWVVPAPRARVEGTVTVGGHTRTVTGRGYADHNWGAGDMKRVIDRWHWGRLYDDDYSLLYALVRTQDRWGGHESRPLMLARGGEIVLSTGEAEVTEGPAVFDATADRSYPEWLRIVVPDAVDLLLTVNEVVHAHNLLTDVPVAGHPMFRPLLNRMVGHPGYFRFSSTFELTVTLAGVTETRRGNTLHELVALT</sequence>
<evidence type="ECO:0000313" key="3">
    <source>
        <dbReference type="Proteomes" id="UP000182054"/>
    </source>
</evidence>
<name>A0A1I0UCQ4_9NOCA</name>
<dbReference type="Proteomes" id="UP000182054">
    <property type="component" value="Unassembled WGS sequence"/>
</dbReference>
<feature type="domain" description="AttH" evidence="1">
    <location>
        <begin position="97"/>
        <end position="210"/>
    </location>
</feature>
<dbReference type="Gene3D" id="2.40.370.10">
    <property type="entry name" value="AttH-like domain"/>
    <property type="match status" value="1"/>
</dbReference>
<gene>
    <name evidence="2" type="ORF">SAMN05444374_11831</name>
</gene>
<dbReference type="InterPro" id="IPR010791">
    <property type="entry name" value="AttH_dom"/>
</dbReference>
<organism evidence="2 3">
    <name type="scientific">Rhodococcoides kroppenstedtii</name>
    <dbReference type="NCBI Taxonomy" id="293050"/>
    <lineage>
        <taxon>Bacteria</taxon>
        <taxon>Bacillati</taxon>
        <taxon>Actinomycetota</taxon>
        <taxon>Actinomycetes</taxon>
        <taxon>Mycobacteriales</taxon>
        <taxon>Nocardiaceae</taxon>
        <taxon>Rhodococcoides</taxon>
    </lineage>
</organism>
<dbReference type="Pfam" id="PF07143">
    <property type="entry name" value="CrtC"/>
    <property type="match status" value="1"/>
</dbReference>
<dbReference type="InterPro" id="IPR023374">
    <property type="entry name" value="AttH-like_dom_sf"/>
</dbReference>
<dbReference type="GeneID" id="85487473"/>
<protein>
    <submittedName>
        <fullName evidence="2">Hydroxyneurosporene synthase (CrtC)</fullName>
    </submittedName>
</protein>
<dbReference type="EMBL" id="FOJN01000018">
    <property type="protein sequence ID" value="SFA61577.1"/>
    <property type="molecule type" value="Genomic_DNA"/>
</dbReference>
<dbReference type="AlphaFoldDB" id="A0A1I0UCQ4"/>
<proteinExistence type="predicted"/>
<accession>A0A1I0UCQ4</accession>
<evidence type="ECO:0000313" key="2">
    <source>
        <dbReference type="EMBL" id="SFA61577.1"/>
    </source>
</evidence>
<dbReference type="OrthoDB" id="5491608at2"/>
<dbReference type="RefSeq" id="WP_068365650.1">
    <property type="nucleotide sequence ID" value="NZ_FOJN01000018.1"/>
</dbReference>